<dbReference type="PANTHER" id="PTHR22550:SF14">
    <property type="entry name" value="VWFA DOMAIN-CONTAINING PROTEIN"/>
    <property type="match status" value="1"/>
</dbReference>
<feature type="transmembrane region" description="Helical" evidence="3">
    <location>
        <begin position="303"/>
        <end position="331"/>
    </location>
</feature>
<dbReference type="Gene3D" id="1.25.40.10">
    <property type="entry name" value="Tetratricopeptide repeat domain"/>
    <property type="match status" value="1"/>
</dbReference>
<evidence type="ECO:0000313" key="6">
    <source>
        <dbReference type="Proteomes" id="UP000321039"/>
    </source>
</evidence>
<keyword evidence="6" id="KW-1185">Reference proteome</keyword>
<keyword evidence="3" id="KW-0812">Transmembrane</keyword>
<dbReference type="Pfam" id="PF00515">
    <property type="entry name" value="TPR_1"/>
    <property type="match status" value="1"/>
</dbReference>
<dbReference type="SMART" id="SM00028">
    <property type="entry name" value="TPR"/>
    <property type="match status" value="1"/>
</dbReference>
<dbReference type="InterPro" id="IPR002035">
    <property type="entry name" value="VWF_A"/>
</dbReference>
<keyword evidence="3" id="KW-0472">Membrane</keyword>
<dbReference type="PROSITE" id="PS50234">
    <property type="entry name" value="VWFA"/>
    <property type="match status" value="1"/>
</dbReference>
<dbReference type="PANTHER" id="PTHR22550">
    <property type="entry name" value="SPORE GERMINATION PROTEIN"/>
    <property type="match status" value="1"/>
</dbReference>
<dbReference type="InterPro" id="IPR019734">
    <property type="entry name" value="TPR_rpt"/>
</dbReference>
<comment type="caution">
    <text evidence="5">The sequence shown here is derived from an EMBL/GenBank/DDBJ whole genome shotgun (WGS) entry which is preliminary data.</text>
</comment>
<evidence type="ECO:0000256" key="1">
    <source>
        <dbReference type="PROSITE-ProRule" id="PRU00339"/>
    </source>
</evidence>
<sequence>MRPEWLWALLPALLLGWALAAAHKRSGSWTAVIDPALLPYLVSESSTGKRRNLLPWLLLAWLLACVALAGPSLRKIPQPVQQRQDALVVVLDLSYSMKAADLVPSRLDRARQKILDLLKQREEGQTALVAFAGDAHVVTPLTDDTGTIANLLPALNPDMMPLPGSDAASAVSLALELLRSGGALDGRILLITDGVARDQHNDIAGALDAAGVELEVMGVGTASGAPLPLPDGGFLKDAQGTIVVPGLDSGSLATLAERSRGRYMAMQVDNSDLERLAHPPALPGRERLSDSERRADHWEDQGYVLVLLLLPVAVFLFRRGVLLGLLALLWLGNPQAARAQSWDDWWLTPDQQGQRALEAGDAEQASELFDNSAWAGTAAYEAGNYEGAAQRFAEGDSADDWYNRGNALARAGKLDEAIAAYTESLDRQPEQADAQANLELVKQLKEQQEQQQQNQQNQDGEQDQQDQNQQSNDSQQQDQQQNQQQNQQKGDQQNTDSESGQDQQPRDDPASEDDEQPQADAQAGNQEEEEDEQQQASPTPQDQQDGEGQEQSSAPVSAEQAERDQALEQWLRRVPDDPSGLLREKFRYESRQRLQQGETPRDEQNW</sequence>
<dbReference type="Proteomes" id="UP000321039">
    <property type="component" value="Unassembled WGS sequence"/>
</dbReference>
<accession>A0A5C8ZZL0</accession>
<gene>
    <name evidence="5" type="ORF">FV139_12520</name>
</gene>
<feature type="compositionally biased region" description="Basic and acidic residues" evidence="2">
    <location>
        <begin position="560"/>
        <end position="592"/>
    </location>
</feature>
<feature type="repeat" description="TPR" evidence="1">
    <location>
        <begin position="398"/>
        <end position="431"/>
    </location>
</feature>
<dbReference type="EMBL" id="VRZA01000004">
    <property type="protein sequence ID" value="TXS93062.1"/>
    <property type="molecule type" value="Genomic_DNA"/>
</dbReference>
<feature type="compositionally biased region" description="Low complexity" evidence="2">
    <location>
        <begin position="449"/>
        <end position="494"/>
    </location>
</feature>
<name>A0A5C8ZZL0_9GAMM</name>
<feature type="transmembrane region" description="Helical" evidence="3">
    <location>
        <begin position="53"/>
        <end position="73"/>
    </location>
</feature>
<dbReference type="SMART" id="SM00327">
    <property type="entry name" value="VWA"/>
    <property type="match status" value="1"/>
</dbReference>
<evidence type="ECO:0000259" key="4">
    <source>
        <dbReference type="PROSITE" id="PS50234"/>
    </source>
</evidence>
<feature type="region of interest" description="Disordered" evidence="2">
    <location>
        <begin position="444"/>
        <end position="606"/>
    </location>
</feature>
<protein>
    <submittedName>
        <fullName evidence="5">VWA domain-containing protein</fullName>
    </submittedName>
</protein>
<dbReference type="InterPro" id="IPR036465">
    <property type="entry name" value="vWFA_dom_sf"/>
</dbReference>
<feature type="compositionally biased region" description="Low complexity" evidence="2">
    <location>
        <begin position="534"/>
        <end position="543"/>
    </location>
</feature>
<dbReference type="Pfam" id="PF13519">
    <property type="entry name" value="VWA_2"/>
    <property type="match status" value="1"/>
</dbReference>
<proteinExistence type="predicted"/>
<dbReference type="InterPro" id="IPR011990">
    <property type="entry name" value="TPR-like_helical_dom_sf"/>
</dbReference>
<feature type="domain" description="VWFA" evidence="4">
    <location>
        <begin position="86"/>
        <end position="280"/>
    </location>
</feature>
<dbReference type="InterPro" id="IPR050768">
    <property type="entry name" value="UPF0353/GerABKA_families"/>
</dbReference>
<evidence type="ECO:0000256" key="2">
    <source>
        <dbReference type="SAM" id="MobiDB-lite"/>
    </source>
</evidence>
<dbReference type="PROSITE" id="PS50005">
    <property type="entry name" value="TPR"/>
    <property type="match status" value="1"/>
</dbReference>
<keyword evidence="3" id="KW-1133">Transmembrane helix</keyword>
<dbReference type="SUPFAM" id="SSF53300">
    <property type="entry name" value="vWA-like"/>
    <property type="match status" value="1"/>
</dbReference>
<dbReference type="SUPFAM" id="SSF48452">
    <property type="entry name" value="TPR-like"/>
    <property type="match status" value="1"/>
</dbReference>
<keyword evidence="1" id="KW-0802">TPR repeat</keyword>
<evidence type="ECO:0000256" key="3">
    <source>
        <dbReference type="SAM" id="Phobius"/>
    </source>
</evidence>
<evidence type="ECO:0000313" key="5">
    <source>
        <dbReference type="EMBL" id="TXS93062.1"/>
    </source>
</evidence>
<dbReference type="Gene3D" id="3.40.50.410">
    <property type="entry name" value="von Willebrand factor, type A domain"/>
    <property type="match status" value="1"/>
</dbReference>
<organism evidence="5 6">
    <name type="scientific">Parahaliea maris</name>
    <dbReference type="NCBI Taxonomy" id="2716870"/>
    <lineage>
        <taxon>Bacteria</taxon>
        <taxon>Pseudomonadati</taxon>
        <taxon>Pseudomonadota</taxon>
        <taxon>Gammaproteobacteria</taxon>
        <taxon>Cellvibrionales</taxon>
        <taxon>Halieaceae</taxon>
        <taxon>Parahaliea</taxon>
    </lineage>
</organism>
<dbReference type="AlphaFoldDB" id="A0A5C8ZZL0"/>
<reference evidence="5 6" key="1">
    <citation type="submission" date="2019-08" db="EMBL/GenBank/DDBJ databases">
        <title>Parahaliea maris sp. nov., isolated from the surface seawater.</title>
        <authorList>
            <person name="Liu Y."/>
        </authorList>
    </citation>
    <scope>NUCLEOTIDE SEQUENCE [LARGE SCALE GENOMIC DNA]</scope>
    <source>
        <strain evidence="5 6">HSLHS9</strain>
    </source>
</reference>